<dbReference type="Pfam" id="PF04445">
    <property type="entry name" value="SAM_MT"/>
    <property type="match status" value="1"/>
</dbReference>
<dbReference type="RefSeq" id="WP_006192415.1">
    <property type="nucleotide sequence ID" value="NC_015437.1"/>
</dbReference>
<evidence type="ECO:0000313" key="3">
    <source>
        <dbReference type="Proteomes" id="UP000003505"/>
    </source>
</evidence>
<dbReference type="KEGG" id="ssg:Selsp_1102"/>
<sequence>MEEKNLAIVTTGYKSRPADCLLAQETAERLGIPFVKRRHISYEDLRVQYGALFVLVVKKGGLRLETSDGELFFHPNMAHVRVRELGRGQKDHMVEAMGIGEGDTVLDCTLGLGADSITASFIAGERGKVTALEKSPLIYEIVRHGLAHFSAGNYDLHAAMRRVEVRRADYEDFLRTLPDDSYDVVYFDPMFRHPLKDSVQLAPLRLLAESAPVSLSAVAEACRVARRRVVLKENSRSLEFARLGFSHIAGGKYSPVHYGVLDV</sequence>
<dbReference type="AlphaFoldDB" id="C9LUK8"/>
<gene>
    <name evidence="1" type="ordered locus">Selsp_1102</name>
    <name evidence="2" type="ORF">SELSPUOL_01144</name>
</gene>
<dbReference type="InterPro" id="IPR029063">
    <property type="entry name" value="SAM-dependent_MTases_sf"/>
</dbReference>
<dbReference type="InterPro" id="IPR007536">
    <property type="entry name" value="16SrRNA_methylTrfase_J"/>
</dbReference>
<dbReference type="OrthoDB" id="1653798at2"/>
<dbReference type="eggNOG" id="COG2518">
    <property type="taxonomic scope" value="Bacteria"/>
</dbReference>
<dbReference type="Proteomes" id="UP000003505">
    <property type="component" value="Unassembled WGS sequence"/>
</dbReference>
<evidence type="ECO:0000313" key="2">
    <source>
        <dbReference type="EMBL" id="EEX77441.1"/>
    </source>
</evidence>
<dbReference type="HOGENOM" id="CLU_093128_0_0_9"/>
<evidence type="ECO:0008006" key="5">
    <source>
        <dbReference type="Google" id="ProtNLM"/>
    </source>
</evidence>
<dbReference type="PANTHER" id="PTHR36112">
    <property type="entry name" value="RIBOSOMAL RNA SMALL SUBUNIT METHYLTRANSFERASE J"/>
    <property type="match status" value="1"/>
</dbReference>
<dbReference type="STRING" id="546271.Selsp_1102"/>
<proteinExistence type="predicted"/>
<name>C9LUK8_SELS3</name>
<dbReference type="PANTHER" id="PTHR36112:SF1">
    <property type="entry name" value="RIBOSOMAL RNA SMALL SUBUNIT METHYLTRANSFERASE J"/>
    <property type="match status" value="1"/>
</dbReference>
<accession>C9LUK8</accession>
<dbReference type="CDD" id="cd02440">
    <property type="entry name" value="AdoMet_MTases"/>
    <property type="match status" value="1"/>
</dbReference>
<dbReference type="EMBL" id="CP002637">
    <property type="protein sequence ID" value="AEC00062.1"/>
    <property type="molecule type" value="Genomic_DNA"/>
</dbReference>
<dbReference type="Gene3D" id="3.40.50.150">
    <property type="entry name" value="Vaccinia Virus protein VP39"/>
    <property type="match status" value="1"/>
</dbReference>
<dbReference type="SUPFAM" id="SSF53335">
    <property type="entry name" value="S-adenosyl-L-methionine-dependent methyltransferases"/>
    <property type="match status" value="1"/>
</dbReference>
<reference evidence="2 3" key="1">
    <citation type="submission" date="2009-09" db="EMBL/GenBank/DDBJ databases">
        <authorList>
            <person name="Weinstock G."/>
            <person name="Sodergren E."/>
            <person name="Clifton S."/>
            <person name="Fulton L."/>
            <person name="Fulton B."/>
            <person name="Courtney L."/>
            <person name="Fronick C."/>
            <person name="Harrison M."/>
            <person name="Strong C."/>
            <person name="Farmer C."/>
            <person name="Delahaunty K."/>
            <person name="Markovic C."/>
            <person name="Hall O."/>
            <person name="Minx P."/>
            <person name="Tomlinson C."/>
            <person name="Mitreva M."/>
            <person name="Nelson J."/>
            <person name="Hou S."/>
            <person name="Wollam A."/>
            <person name="Pepin K.H."/>
            <person name="Johnson M."/>
            <person name="Bhonagiri V."/>
            <person name="Nash W.E."/>
            <person name="Warren W."/>
            <person name="Chinwalla A."/>
            <person name="Mardis E.R."/>
            <person name="Wilson R.K."/>
        </authorList>
    </citation>
    <scope>NUCLEOTIDE SEQUENCE [LARGE SCALE GENOMIC DNA]</scope>
    <source>
        <strain evidence="2">ATCC 35185</strain>
        <strain evidence="3">ATCC 35185 / DSM 20758 / VPI D19B-28</strain>
    </source>
</reference>
<dbReference type="Proteomes" id="UP000011124">
    <property type="component" value="Chromosome"/>
</dbReference>
<organism evidence="2 3">
    <name type="scientific">Selenomonas sputigena (strain ATCC 35185 / DSM 20758 / CCUG 44933 / VPI D19B-28)</name>
    <dbReference type="NCBI Taxonomy" id="546271"/>
    <lineage>
        <taxon>Bacteria</taxon>
        <taxon>Bacillati</taxon>
        <taxon>Bacillota</taxon>
        <taxon>Negativicutes</taxon>
        <taxon>Selenomonadales</taxon>
        <taxon>Selenomonadaceae</taxon>
        <taxon>Selenomonas</taxon>
    </lineage>
</organism>
<evidence type="ECO:0000313" key="1">
    <source>
        <dbReference type="EMBL" id="AEC00062.1"/>
    </source>
</evidence>
<dbReference type="EMBL" id="ACKP02000016">
    <property type="protein sequence ID" value="EEX77441.1"/>
    <property type="molecule type" value="Genomic_DNA"/>
</dbReference>
<dbReference type="GO" id="GO:0008990">
    <property type="term" value="F:rRNA (guanine-N2-)-methyltransferase activity"/>
    <property type="evidence" value="ECO:0007669"/>
    <property type="project" value="InterPro"/>
</dbReference>
<keyword evidence="4" id="KW-1185">Reference proteome</keyword>
<evidence type="ECO:0000313" key="4">
    <source>
        <dbReference type="Proteomes" id="UP000011124"/>
    </source>
</evidence>
<reference evidence="1 4" key="2">
    <citation type="submission" date="2011-04" db="EMBL/GenBank/DDBJ databases">
        <title>The complete genome of Selenomonas sputigena DSM 20758.</title>
        <authorList>
            <consortium name="US DOE Joint Genome Institute (JGI-PGF)"/>
            <person name="Lucas S."/>
            <person name="Copeland A."/>
            <person name="Lapidus A."/>
            <person name="Bruce D."/>
            <person name="Goodwin L."/>
            <person name="Pitluck S."/>
            <person name="Peters L."/>
            <person name="Kyrpides N."/>
            <person name="Mavromatis K."/>
            <person name="Ivanova N."/>
            <person name="Ovchinnikova G."/>
            <person name="Teshima H."/>
            <person name="Detter J.C."/>
            <person name="Tapia R."/>
            <person name="Han C."/>
            <person name="Land M."/>
            <person name="Hauser L."/>
            <person name="Markowitz V."/>
            <person name="Cheng J.-F."/>
            <person name="Hugenholtz P."/>
            <person name="Woyke T."/>
            <person name="Wu D."/>
            <person name="Gronow S."/>
            <person name="Wellnitz S."/>
            <person name="Schneider S."/>
            <person name="Klenk H.-P."/>
            <person name="Eisen J.A."/>
        </authorList>
    </citation>
    <scope>NUCLEOTIDE SEQUENCE [LARGE SCALE GENOMIC DNA]</scope>
    <source>
        <strain evidence="1">ATCC 35185</strain>
        <strain evidence="4">ATCC 35185 / DSM 20758 / VPI D19B-28</strain>
    </source>
</reference>
<protein>
    <recommendedName>
        <fullName evidence="5">SAM-dependent methyltransferase</fullName>
    </recommendedName>
</protein>